<feature type="compositionally biased region" description="Pro residues" evidence="1">
    <location>
        <begin position="156"/>
        <end position="168"/>
    </location>
</feature>
<feature type="region of interest" description="Disordered" evidence="1">
    <location>
        <begin position="103"/>
        <end position="216"/>
    </location>
</feature>
<feature type="compositionally biased region" description="Basic and acidic residues" evidence="1">
    <location>
        <begin position="135"/>
        <end position="149"/>
    </location>
</feature>
<dbReference type="OrthoDB" id="5395975at2759"/>
<comment type="caution">
    <text evidence="2">The sequence shown here is derived from an EMBL/GenBank/DDBJ whole genome shotgun (WGS) entry which is preliminary data.</text>
</comment>
<dbReference type="AlphaFoldDB" id="A0A9W8Z1E2"/>
<sequence length="415" mass="46221">MPDNDIRIEGFTTPTRLIRYFLQTAGPPSDELLASQEADPRDATSVYAGNDDLTTILARGTDSILKGDDHASTAQSAEKPSALQPSNYEGSTGITKLLTRSTNTVIQHDDPSTAPVTEDGRSFQNQDGVCCETPENDKTTSEARMDESHVSQTPSSPLPPREAPPPPVRLSGRLRDRSSDHSRARQQSQSGVSGITIPATQLPERAGTEPPSSKRLKTIGRSVSDILPRGSRESPVPLQSLAKGLTVEQKQTTDWSHQTQLISVEPPPANHKLGPRVPVKLELLMRNFGIEGRYKPKYQARKLREYERGYWLLDLDGWDHRGKVETWGFLGNYICKDGFAGWGTRACRDEDWRWIRLYGWEHIAGELYILLYVASYRRLKAMELTWYDGAGKDLIIVGARSEKSILNWSEGSAHV</sequence>
<feature type="compositionally biased region" description="Basic and acidic residues" evidence="1">
    <location>
        <begin position="173"/>
        <end position="183"/>
    </location>
</feature>
<dbReference type="EMBL" id="JAPEVB010000002">
    <property type="protein sequence ID" value="KAJ4394717.1"/>
    <property type="molecule type" value="Genomic_DNA"/>
</dbReference>
<feature type="compositionally biased region" description="Polar residues" evidence="1">
    <location>
        <begin position="72"/>
        <end position="91"/>
    </location>
</feature>
<evidence type="ECO:0000313" key="2">
    <source>
        <dbReference type="EMBL" id="KAJ4394717.1"/>
    </source>
</evidence>
<reference evidence="2" key="1">
    <citation type="submission" date="2022-10" db="EMBL/GenBank/DDBJ databases">
        <title>Tapping the CABI collections for fungal endophytes: first genome assemblies for Collariella, Neodidymelliopsis, Ascochyta clinopodiicola, Didymella pomorum, Didymosphaeria variabile, Neocosmospora piperis and Neocucurbitaria cava.</title>
        <authorList>
            <person name="Hill R."/>
        </authorList>
    </citation>
    <scope>NUCLEOTIDE SEQUENCE</scope>
    <source>
        <strain evidence="2">IMI 355082</strain>
    </source>
</reference>
<accession>A0A9W8Z1E2</accession>
<protein>
    <submittedName>
        <fullName evidence="2">Uncharacterized protein</fullName>
    </submittedName>
</protein>
<dbReference type="Proteomes" id="UP001140453">
    <property type="component" value="Unassembled WGS sequence"/>
</dbReference>
<name>A0A9W8Z1E2_9PEZI</name>
<organism evidence="2 3">
    <name type="scientific">Gnomoniopsis smithogilvyi</name>
    <dbReference type="NCBI Taxonomy" id="1191159"/>
    <lineage>
        <taxon>Eukaryota</taxon>
        <taxon>Fungi</taxon>
        <taxon>Dikarya</taxon>
        <taxon>Ascomycota</taxon>
        <taxon>Pezizomycotina</taxon>
        <taxon>Sordariomycetes</taxon>
        <taxon>Sordariomycetidae</taxon>
        <taxon>Diaporthales</taxon>
        <taxon>Gnomoniaceae</taxon>
        <taxon>Gnomoniopsis</taxon>
    </lineage>
</organism>
<evidence type="ECO:0000256" key="1">
    <source>
        <dbReference type="SAM" id="MobiDB-lite"/>
    </source>
</evidence>
<gene>
    <name evidence="2" type="ORF">N0V93_003936</name>
</gene>
<proteinExistence type="predicted"/>
<keyword evidence="3" id="KW-1185">Reference proteome</keyword>
<feature type="region of interest" description="Disordered" evidence="1">
    <location>
        <begin position="67"/>
        <end position="91"/>
    </location>
</feature>
<evidence type="ECO:0000313" key="3">
    <source>
        <dbReference type="Proteomes" id="UP001140453"/>
    </source>
</evidence>